<dbReference type="RefSeq" id="WP_110450970.1">
    <property type="nucleotide sequence ID" value="NZ_CP029479.1"/>
</dbReference>
<reference evidence="10" key="1">
    <citation type="submission" date="2018-05" db="EMBL/GenBank/DDBJ databases">
        <title>Genome sequencing of Phenylobacterium sp. HYN0004.</title>
        <authorList>
            <person name="Yi H."/>
            <person name="Baek C."/>
        </authorList>
    </citation>
    <scope>NUCLEOTIDE SEQUENCE [LARGE SCALE GENOMIC DNA]</scope>
    <source>
        <strain evidence="10">HYN0004</strain>
    </source>
</reference>
<evidence type="ECO:0000256" key="5">
    <source>
        <dbReference type="PROSITE-ProRule" id="PRU00277"/>
    </source>
</evidence>
<keyword evidence="4 5" id="KW-0413">Isomerase</keyword>
<dbReference type="OrthoDB" id="9812109at2"/>
<comment type="catalytic activity">
    <reaction evidence="1 5 6">
        <text>[protein]-peptidylproline (omega=180) = [protein]-peptidylproline (omega=0)</text>
        <dbReference type="Rhea" id="RHEA:16237"/>
        <dbReference type="Rhea" id="RHEA-COMP:10747"/>
        <dbReference type="Rhea" id="RHEA-COMP:10748"/>
        <dbReference type="ChEBI" id="CHEBI:83833"/>
        <dbReference type="ChEBI" id="CHEBI:83834"/>
        <dbReference type="EC" id="5.2.1.8"/>
    </reaction>
</comment>
<feature type="chain" id="PRO_5016454447" description="Peptidyl-prolyl cis-trans isomerase" evidence="7">
    <location>
        <begin position="17"/>
        <end position="166"/>
    </location>
</feature>
<dbReference type="InterPro" id="IPR000774">
    <property type="entry name" value="PPIase_FKBP_N"/>
</dbReference>
<sequence>MRLVLIALAAGLSLLAACQRGPDPKVLAANAEAGKAFLAKNAAEPGVKSLPSGLQYAVVRSGPADGVRPLPGDQIKVHYEGKLLSGEVFDSSYDRGVPAVMPLDGLIPGWVEALQIMRPGDEWRIFVPADLGYGDQGGGPIPPGATLVFRIELIDVLPGPRHKQAG</sequence>
<dbReference type="EC" id="5.2.1.8" evidence="6"/>
<keyword evidence="7" id="KW-0732">Signal</keyword>
<dbReference type="PROSITE" id="PS51257">
    <property type="entry name" value="PROKAR_LIPOPROTEIN"/>
    <property type="match status" value="1"/>
</dbReference>
<evidence type="ECO:0000256" key="6">
    <source>
        <dbReference type="RuleBase" id="RU003915"/>
    </source>
</evidence>
<dbReference type="Pfam" id="PF01346">
    <property type="entry name" value="FKBP_N"/>
    <property type="match status" value="1"/>
</dbReference>
<dbReference type="Gene3D" id="3.10.50.40">
    <property type="match status" value="1"/>
</dbReference>
<dbReference type="Pfam" id="PF00254">
    <property type="entry name" value="FKBP_C"/>
    <property type="match status" value="1"/>
</dbReference>
<protein>
    <recommendedName>
        <fullName evidence="6">Peptidyl-prolyl cis-trans isomerase</fullName>
        <ecNumber evidence="6">5.2.1.8</ecNumber>
    </recommendedName>
</protein>
<gene>
    <name evidence="9" type="ORF">HYN04_11985</name>
</gene>
<comment type="similarity">
    <text evidence="2 6">Belongs to the FKBP-type PPIase family.</text>
</comment>
<dbReference type="SUPFAM" id="SSF54534">
    <property type="entry name" value="FKBP-like"/>
    <property type="match status" value="1"/>
</dbReference>
<evidence type="ECO:0000259" key="8">
    <source>
        <dbReference type="PROSITE" id="PS50059"/>
    </source>
</evidence>
<dbReference type="GO" id="GO:0006457">
    <property type="term" value="P:protein folding"/>
    <property type="evidence" value="ECO:0007669"/>
    <property type="project" value="InterPro"/>
</dbReference>
<dbReference type="InterPro" id="IPR001179">
    <property type="entry name" value="PPIase_FKBP_dom"/>
</dbReference>
<evidence type="ECO:0000256" key="2">
    <source>
        <dbReference type="ARBA" id="ARBA00006577"/>
    </source>
</evidence>
<feature type="signal peptide" evidence="7">
    <location>
        <begin position="1"/>
        <end position="16"/>
    </location>
</feature>
<evidence type="ECO:0000313" key="9">
    <source>
        <dbReference type="EMBL" id="AWM78404.1"/>
    </source>
</evidence>
<accession>A0A2Z3I4F8</accession>
<evidence type="ECO:0000313" key="10">
    <source>
        <dbReference type="Proteomes" id="UP000247763"/>
    </source>
</evidence>
<dbReference type="PANTHER" id="PTHR43811:SF57">
    <property type="entry name" value="FKBP-TYPE PEPTIDYL-PROLYL CIS-TRANS ISOMERASE FKPA-RELATED"/>
    <property type="match status" value="1"/>
</dbReference>
<keyword evidence="3 5" id="KW-0697">Rotamase</keyword>
<dbReference type="InterPro" id="IPR046357">
    <property type="entry name" value="PPIase_dom_sf"/>
</dbReference>
<name>A0A2Z3I4F8_9CAUL</name>
<dbReference type="Proteomes" id="UP000247763">
    <property type="component" value="Chromosome"/>
</dbReference>
<dbReference type="KEGG" id="phb:HYN04_11985"/>
<proteinExistence type="inferred from homology"/>
<dbReference type="GO" id="GO:0003755">
    <property type="term" value="F:peptidyl-prolyl cis-trans isomerase activity"/>
    <property type="evidence" value="ECO:0007669"/>
    <property type="project" value="UniProtKB-UniRule"/>
</dbReference>
<feature type="domain" description="PPIase FKBP-type" evidence="8">
    <location>
        <begin position="72"/>
        <end position="157"/>
    </location>
</feature>
<keyword evidence="10" id="KW-1185">Reference proteome</keyword>
<organism evidence="9 10">
    <name type="scientific">Phenylobacterium parvum</name>
    <dbReference type="NCBI Taxonomy" id="2201350"/>
    <lineage>
        <taxon>Bacteria</taxon>
        <taxon>Pseudomonadati</taxon>
        <taxon>Pseudomonadota</taxon>
        <taxon>Alphaproteobacteria</taxon>
        <taxon>Caulobacterales</taxon>
        <taxon>Caulobacteraceae</taxon>
        <taxon>Phenylobacterium</taxon>
    </lineage>
</organism>
<dbReference type="AlphaFoldDB" id="A0A2Z3I4F8"/>
<evidence type="ECO:0000256" key="3">
    <source>
        <dbReference type="ARBA" id="ARBA00023110"/>
    </source>
</evidence>
<evidence type="ECO:0000256" key="7">
    <source>
        <dbReference type="SAM" id="SignalP"/>
    </source>
</evidence>
<evidence type="ECO:0000256" key="4">
    <source>
        <dbReference type="ARBA" id="ARBA00023235"/>
    </source>
</evidence>
<dbReference type="PROSITE" id="PS50059">
    <property type="entry name" value="FKBP_PPIASE"/>
    <property type="match status" value="1"/>
</dbReference>
<dbReference type="PANTHER" id="PTHR43811">
    <property type="entry name" value="FKBP-TYPE PEPTIDYL-PROLYL CIS-TRANS ISOMERASE FKPA"/>
    <property type="match status" value="1"/>
</dbReference>
<dbReference type="EMBL" id="CP029479">
    <property type="protein sequence ID" value="AWM78404.1"/>
    <property type="molecule type" value="Genomic_DNA"/>
</dbReference>
<evidence type="ECO:0000256" key="1">
    <source>
        <dbReference type="ARBA" id="ARBA00000971"/>
    </source>
</evidence>